<feature type="region of interest" description="Disordered" evidence="1">
    <location>
        <begin position="141"/>
        <end position="165"/>
    </location>
</feature>
<accession>A0A4Y3KIB0</accession>
<feature type="compositionally biased region" description="Gly residues" evidence="1">
    <location>
        <begin position="149"/>
        <end position="158"/>
    </location>
</feature>
<dbReference type="GO" id="GO:0008237">
    <property type="term" value="F:metallopeptidase activity"/>
    <property type="evidence" value="ECO:0007669"/>
    <property type="project" value="InterPro"/>
</dbReference>
<sequence>MSFDDLPRSPSGRIPQWVIDEAQGRAATPPPWRADAYDTSAEAAAQAAWRAGRRAGPAGLPRNIVGDQDWQYVHPGARPQRGRRTLRVRRARWAVGVLCGLLGAAWVGVWLQQLPELSWDAVMAELSRKPVSRADLEATGTLLPPESVPGGGGMGGPEPGHEEAAAPLGAPAPVDWDGAPYAFLSTQARPDGLEVPVTWSPCRPVHYVVNSAGAPVGFADDVATVVAELADATGFVFVDDGPTDESAGPDRPIYQPERYGRRWAPLLVQFSDETLQSGLEGDVVGQGGPRTVRREDGLLVAVSGTVWLDASLLESQPVDAEPAHVGVLRHELAHALGLDHVEDRTQLMNPETRGEFTTFQSGDLYGLSQLARGVCAPDL</sequence>
<evidence type="ECO:0000313" key="3">
    <source>
        <dbReference type="EMBL" id="GEA83124.1"/>
    </source>
</evidence>
<dbReference type="EMBL" id="BJLQ01000003">
    <property type="protein sequence ID" value="GEA83124.1"/>
    <property type="molecule type" value="Genomic_DNA"/>
</dbReference>
<proteinExistence type="predicted"/>
<dbReference type="InterPro" id="IPR024079">
    <property type="entry name" value="MetalloPept_cat_dom_sf"/>
</dbReference>
<reference evidence="3 4" key="1">
    <citation type="submission" date="2019-06" db="EMBL/GenBank/DDBJ databases">
        <title>Whole genome shotgun sequence of Cellulomonas gelida NBRC 3748.</title>
        <authorList>
            <person name="Hosoyama A."/>
            <person name="Uohara A."/>
            <person name="Ohji S."/>
            <person name="Ichikawa N."/>
        </authorList>
    </citation>
    <scope>NUCLEOTIDE SEQUENCE [LARGE SCALE GENOMIC DNA]</scope>
    <source>
        <strain evidence="3 4">NBRC 3748</strain>
    </source>
</reference>
<keyword evidence="4" id="KW-1185">Reference proteome</keyword>
<keyword evidence="2" id="KW-1133">Transmembrane helix</keyword>
<comment type="caution">
    <text evidence="3">The sequence shown here is derived from an EMBL/GenBank/DDBJ whole genome shotgun (WGS) entry which is preliminary data.</text>
</comment>
<dbReference type="Gene3D" id="3.40.390.10">
    <property type="entry name" value="Collagenase (Catalytic Domain)"/>
    <property type="match status" value="1"/>
</dbReference>
<organism evidence="3 4">
    <name type="scientific">Cellulomonas gelida</name>
    <dbReference type="NCBI Taxonomy" id="1712"/>
    <lineage>
        <taxon>Bacteria</taxon>
        <taxon>Bacillati</taxon>
        <taxon>Actinomycetota</taxon>
        <taxon>Actinomycetes</taxon>
        <taxon>Micrococcales</taxon>
        <taxon>Cellulomonadaceae</taxon>
        <taxon>Cellulomonas</taxon>
    </lineage>
</organism>
<evidence type="ECO:0000256" key="2">
    <source>
        <dbReference type="SAM" id="Phobius"/>
    </source>
</evidence>
<dbReference type="Proteomes" id="UP000320461">
    <property type="component" value="Unassembled WGS sequence"/>
</dbReference>
<gene>
    <name evidence="3" type="ORF">CGE01nite_03750</name>
</gene>
<name>A0A4Y3KIB0_9CELL</name>
<dbReference type="AlphaFoldDB" id="A0A4Y3KIB0"/>
<keyword evidence="2" id="KW-0472">Membrane</keyword>
<keyword evidence="2" id="KW-0812">Transmembrane</keyword>
<evidence type="ECO:0000313" key="4">
    <source>
        <dbReference type="Proteomes" id="UP000320461"/>
    </source>
</evidence>
<evidence type="ECO:0000256" key="1">
    <source>
        <dbReference type="SAM" id="MobiDB-lite"/>
    </source>
</evidence>
<dbReference type="OrthoDB" id="4297752at2"/>
<protein>
    <submittedName>
        <fullName evidence="3">Uncharacterized protein</fullName>
    </submittedName>
</protein>
<dbReference type="SUPFAM" id="SSF55486">
    <property type="entry name" value="Metalloproteases ('zincins'), catalytic domain"/>
    <property type="match status" value="1"/>
</dbReference>
<dbReference type="RefSeq" id="WP_141368636.1">
    <property type="nucleotide sequence ID" value="NZ_BJLQ01000003.1"/>
</dbReference>
<feature type="transmembrane region" description="Helical" evidence="2">
    <location>
        <begin position="91"/>
        <end position="111"/>
    </location>
</feature>